<proteinExistence type="predicted"/>
<comment type="caution">
    <text evidence="1">The sequence shown here is derived from an EMBL/GenBank/DDBJ whole genome shotgun (WGS) entry which is preliminary data.</text>
</comment>
<dbReference type="OrthoDB" id="9862469at2"/>
<evidence type="ECO:0000313" key="2">
    <source>
        <dbReference type="Proteomes" id="UP000011885"/>
    </source>
</evidence>
<reference evidence="1 2" key="1">
    <citation type="journal article" date="2013" name="Mar. Genomics">
        <title>Expression of sulfatases in Rhodopirellula baltica and the diversity of sulfatases in the genus Rhodopirellula.</title>
        <authorList>
            <person name="Wegner C.E."/>
            <person name="Richter-Heitmann T."/>
            <person name="Klindworth A."/>
            <person name="Klockow C."/>
            <person name="Richter M."/>
            <person name="Achstetter T."/>
            <person name="Glockner F.O."/>
            <person name="Harder J."/>
        </authorList>
    </citation>
    <scope>NUCLEOTIDE SEQUENCE [LARGE SCALE GENOMIC DNA]</scope>
    <source>
        <strain evidence="1 2">SM41</strain>
    </source>
</reference>
<keyword evidence="2" id="KW-1185">Reference proteome</keyword>
<name>M5U045_9BACT</name>
<dbReference type="AlphaFoldDB" id="M5U045"/>
<dbReference type="EMBL" id="ANOH01000267">
    <property type="protein sequence ID" value="EMI54659.1"/>
    <property type="molecule type" value="Genomic_DNA"/>
</dbReference>
<evidence type="ECO:0000313" key="1">
    <source>
        <dbReference type="EMBL" id="EMI54659.1"/>
    </source>
</evidence>
<accession>M5U045</accession>
<dbReference type="Proteomes" id="UP000011885">
    <property type="component" value="Unassembled WGS sequence"/>
</dbReference>
<dbReference type="RefSeq" id="WP_008681752.1">
    <property type="nucleotide sequence ID" value="NZ_ANOH01000267.1"/>
</dbReference>
<sequence>MSEDRPSILDCKATIHGDGECTDADLAIAAFTLMENLENDATINVDDGLALLNHPGVIAEVGARILYVRTGRDGLGWDIAGENGLPFCTDKSDWLSYLGRNE</sequence>
<protein>
    <submittedName>
        <fullName evidence="1">Uncharacterized protein</fullName>
    </submittedName>
</protein>
<organism evidence="1 2">
    <name type="scientific">Rhodopirellula sallentina SM41</name>
    <dbReference type="NCBI Taxonomy" id="1263870"/>
    <lineage>
        <taxon>Bacteria</taxon>
        <taxon>Pseudomonadati</taxon>
        <taxon>Planctomycetota</taxon>
        <taxon>Planctomycetia</taxon>
        <taxon>Pirellulales</taxon>
        <taxon>Pirellulaceae</taxon>
        <taxon>Rhodopirellula</taxon>
    </lineage>
</organism>
<dbReference type="PATRIC" id="fig|1263870.3.peg.4154"/>
<gene>
    <name evidence="1" type="ORF">RSSM_03921</name>
</gene>